<evidence type="ECO:0000313" key="3">
    <source>
        <dbReference type="Proteomes" id="UP000824124"/>
    </source>
</evidence>
<evidence type="ECO:0000313" key="2">
    <source>
        <dbReference type="EMBL" id="HIU10542.1"/>
    </source>
</evidence>
<feature type="transmembrane region" description="Helical" evidence="1">
    <location>
        <begin position="62"/>
        <end position="85"/>
    </location>
</feature>
<protein>
    <submittedName>
        <fullName evidence="2">Pro-sigmaK processing inhibitor BofA family protein</fullName>
    </submittedName>
</protein>
<reference evidence="2" key="1">
    <citation type="submission" date="2020-10" db="EMBL/GenBank/DDBJ databases">
        <authorList>
            <person name="Gilroy R."/>
        </authorList>
    </citation>
    <scope>NUCLEOTIDE SEQUENCE</scope>
    <source>
        <strain evidence="2">2830</strain>
    </source>
</reference>
<feature type="transmembrane region" description="Helical" evidence="1">
    <location>
        <begin position="6"/>
        <end position="23"/>
    </location>
</feature>
<organism evidence="2 3">
    <name type="scientific">Candidatus Avidehalobacter gallistercoris</name>
    <dbReference type="NCBI Taxonomy" id="2840694"/>
    <lineage>
        <taxon>Bacteria</taxon>
        <taxon>Bacillati</taxon>
        <taxon>Bacillota</taxon>
        <taxon>Clostridia</taxon>
        <taxon>Eubacteriales</taxon>
        <taxon>Peptococcaceae</taxon>
        <taxon>Peptococcaceae incertae sedis</taxon>
        <taxon>Candidatus Avidehalobacter</taxon>
    </lineage>
</organism>
<dbReference type="InterPro" id="IPR010001">
    <property type="entry name" value="BofA"/>
</dbReference>
<gene>
    <name evidence="2" type="ORF">IAB00_04760</name>
</gene>
<keyword evidence="1" id="KW-0812">Transmembrane</keyword>
<keyword evidence="1" id="KW-1133">Transmembrane helix</keyword>
<feature type="transmembrane region" description="Helical" evidence="1">
    <location>
        <begin position="30"/>
        <end position="50"/>
    </location>
</feature>
<dbReference type="AlphaFoldDB" id="A0A9D1HJX7"/>
<dbReference type="Pfam" id="PF07441">
    <property type="entry name" value="BofA"/>
    <property type="match status" value="1"/>
</dbReference>
<comment type="caution">
    <text evidence="2">The sequence shown here is derived from an EMBL/GenBank/DDBJ whole genome shotgun (WGS) entry which is preliminary data.</text>
</comment>
<sequence length="86" mass="8657">MPIWLFYAAAVAAAYLLLSLLAGRGLGNSLGAVSCNFLLGYGSLALLNWLTPALGFAVPVNAVTLLAGGWLGLPGTALAAALQLIS</sequence>
<dbReference type="Proteomes" id="UP000824124">
    <property type="component" value="Unassembled WGS sequence"/>
</dbReference>
<accession>A0A9D1HJX7</accession>
<name>A0A9D1HJX7_9FIRM</name>
<keyword evidence="1" id="KW-0472">Membrane</keyword>
<evidence type="ECO:0000256" key="1">
    <source>
        <dbReference type="SAM" id="Phobius"/>
    </source>
</evidence>
<dbReference type="EMBL" id="DVMH01000022">
    <property type="protein sequence ID" value="HIU10542.1"/>
    <property type="molecule type" value="Genomic_DNA"/>
</dbReference>
<proteinExistence type="predicted"/>
<reference evidence="2" key="2">
    <citation type="journal article" date="2021" name="PeerJ">
        <title>Extensive microbial diversity within the chicken gut microbiome revealed by metagenomics and culture.</title>
        <authorList>
            <person name="Gilroy R."/>
            <person name="Ravi A."/>
            <person name="Getino M."/>
            <person name="Pursley I."/>
            <person name="Horton D.L."/>
            <person name="Alikhan N.F."/>
            <person name="Baker D."/>
            <person name="Gharbi K."/>
            <person name="Hall N."/>
            <person name="Watson M."/>
            <person name="Adriaenssens E.M."/>
            <person name="Foster-Nyarko E."/>
            <person name="Jarju S."/>
            <person name="Secka A."/>
            <person name="Antonio M."/>
            <person name="Oren A."/>
            <person name="Chaudhuri R.R."/>
            <person name="La Ragione R."/>
            <person name="Hildebrand F."/>
            <person name="Pallen M.J."/>
        </authorList>
    </citation>
    <scope>NUCLEOTIDE SEQUENCE</scope>
    <source>
        <strain evidence="2">2830</strain>
    </source>
</reference>